<feature type="domain" description="ABM" evidence="1">
    <location>
        <begin position="8"/>
        <end position="69"/>
    </location>
</feature>
<evidence type="ECO:0000313" key="2">
    <source>
        <dbReference type="EMBL" id="SFT57281.1"/>
    </source>
</evidence>
<dbReference type="Gene3D" id="3.30.70.100">
    <property type="match status" value="1"/>
</dbReference>
<reference evidence="3" key="1">
    <citation type="submission" date="2016-10" db="EMBL/GenBank/DDBJ databases">
        <authorList>
            <person name="Varghese N."/>
            <person name="Submissions S."/>
        </authorList>
    </citation>
    <scope>NUCLEOTIDE SEQUENCE [LARGE SCALE GENOMIC DNA]</scope>
    <source>
        <strain evidence="3">DSM 46136</strain>
    </source>
</reference>
<proteinExistence type="predicted"/>
<keyword evidence="2" id="KW-0503">Monooxygenase</keyword>
<dbReference type="SUPFAM" id="SSF54909">
    <property type="entry name" value="Dimeric alpha+beta barrel"/>
    <property type="match status" value="1"/>
</dbReference>
<protein>
    <submittedName>
        <fullName evidence="2">Quinol monooxygenase YgiN</fullName>
    </submittedName>
</protein>
<dbReference type="InterPro" id="IPR011008">
    <property type="entry name" value="Dimeric_a/b-barrel"/>
</dbReference>
<gene>
    <name evidence="2" type="ORF">SAMN05660657_01651</name>
</gene>
<name>A0A1I6Z4C4_9ACTN</name>
<accession>A0A1I6Z4C4</accession>
<keyword evidence="2" id="KW-0560">Oxidoreductase</keyword>
<dbReference type="Proteomes" id="UP000199546">
    <property type="component" value="Unassembled WGS sequence"/>
</dbReference>
<dbReference type="InterPro" id="IPR007138">
    <property type="entry name" value="ABM_dom"/>
</dbReference>
<organism evidence="2 3">
    <name type="scientific">Geodermatophilus amargosae</name>
    <dbReference type="NCBI Taxonomy" id="1296565"/>
    <lineage>
        <taxon>Bacteria</taxon>
        <taxon>Bacillati</taxon>
        <taxon>Actinomycetota</taxon>
        <taxon>Actinomycetes</taxon>
        <taxon>Geodermatophilales</taxon>
        <taxon>Geodermatophilaceae</taxon>
        <taxon>Geodermatophilus</taxon>
    </lineage>
</organism>
<dbReference type="AlphaFoldDB" id="A0A1I6Z4C4"/>
<evidence type="ECO:0000259" key="1">
    <source>
        <dbReference type="Pfam" id="PF03992"/>
    </source>
</evidence>
<keyword evidence="3" id="KW-1185">Reference proteome</keyword>
<sequence>MTEMRARSTEISGAPGSVDAAIDHARDEVMPAVQRMDGCLGLSVLADRAGGRCIVTTSWRDEAALQDSREAVRPYAERTTELLGGTAEVQEWEIAAMHRVQEAGQRARSRVTWLRTDPGAVDRAVDAVRLSLMPKLDDLPGFCSVSVLVRRDEGLTVAAVSYDSGTHLEQAGEGARQFREEFAPALGIEVLDTAEFDVAVAHLRVPETT</sequence>
<dbReference type="Pfam" id="PF03992">
    <property type="entry name" value="ABM"/>
    <property type="match status" value="1"/>
</dbReference>
<evidence type="ECO:0000313" key="3">
    <source>
        <dbReference type="Proteomes" id="UP000199546"/>
    </source>
</evidence>
<dbReference type="GO" id="GO:0004497">
    <property type="term" value="F:monooxygenase activity"/>
    <property type="evidence" value="ECO:0007669"/>
    <property type="project" value="UniProtKB-KW"/>
</dbReference>
<dbReference type="EMBL" id="FPBA01000004">
    <property type="protein sequence ID" value="SFT57281.1"/>
    <property type="molecule type" value="Genomic_DNA"/>
</dbReference>